<reference evidence="3" key="1">
    <citation type="submission" date="2022-10" db="EMBL/GenBank/DDBJ databases">
        <title>Genome assembly of Pristionchus species.</title>
        <authorList>
            <person name="Yoshida K."/>
            <person name="Sommer R.J."/>
        </authorList>
    </citation>
    <scope>NUCLEOTIDE SEQUENCE [LARGE SCALE GENOMIC DNA]</scope>
    <source>
        <strain evidence="3">RS5460</strain>
    </source>
</reference>
<dbReference type="Gene3D" id="3.90.1200.10">
    <property type="match status" value="1"/>
</dbReference>
<dbReference type="InterPro" id="IPR015897">
    <property type="entry name" value="CHK_kinase-like"/>
</dbReference>
<feature type="non-terminal residue" evidence="2">
    <location>
        <position position="1"/>
    </location>
</feature>
<dbReference type="EMBL" id="BTRK01000006">
    <property type="protein sequence ID" value="GMR63000.1"/>
    <property type="molecule type" value="Genomic_DNA"/>
</dbReference>
<organism evidence="2 3">
    <name type="scientific">Pristionchus mayeri</name>
    <dbReference type="NCBI Taxonomy" id="1317129"/>
    <lineage>
        <taxon>Eukaryota</taxon>
        <taxon>Metazoa</taxon>
        <taxon>Ecdysozoa</taxon>
        <taxon>Nematoda</taxon>
        <taxon>Chromadorea</taxon>
        <taxon>Rhabditida</taxon>
        <taxon>Rhabditina</taxon>
        <taxon>Diplogasteromorpha</taxon>
        <taxon>Diplogasteroidea</taxon>
        <taxon>Neodiplogasteridae</taxon>
        <taxon>Pristionchus</taxon>
    </lineage>
</organism>
<sequence length="425" mass="49757">SKLSIRDFFAISLQTILILEIIQSIRTMIDGFEITATSMTKLLGSSYSTEYVIRQCFPEIDNVNERVRYEVLPLENAKSFWSLIARISLKWISDEDIKKYPSSVFIKVPTISDNVMDVEDDMDSLKRTLIDLTENEETFYRMMNNTAIAGFPYPHYYYGEMVAEMDDREGCLVLEDFSGKVAAIDYIPGFTIPQVECLIDALASWHAYVFDHPELTKPFHHLKHIDDDFQLLMFTESQKLESYRPDWFEDRISKLEKYFSTDYAYGAIRSYNELEIPPVIVHMDMNTTNVLWKKETIGTSKPEIMSIIDFQQVHTGNLCEDIARILQIGISTEMRREHEDRLLDRYHQKLEKIMGKRNPVTLDQVHAAYRRVFPSVSNFALFAVVCYYSMYNEQEKDERKRAEKQQELLSRAKGIVDDVYRIIEE</sequence>
<feature type="domain" description="CHK kinase-like" evidence="1">
    <location>
        <begin position="172"/>
        <end position="356"/>
    </location>
</feature>
<dbReference type="SMART" id="SM00587">
    <property type="entry name" value="CHK"/>
    <property type="match status" value="1"/>
</dbReference>
<proteinExistence type="predicted"/>
<evidence type="ECO:0000313" key="2">
    <source>
        <dbReference type="EMBL" id="GMR63000.1"/>
    </source>
</evidence>
<evidence type="ECO:0000259" key="1">
    <source>
        <dbReference type="SMART" id="SM00587"/>
    </source>
</evidence>
<dbReference type="Proteomes" id="UP001328107">
    <property type="component" value="Unassembled WGS sequence"/>
</dbReference>
<dbReference type="Pfam" id="PF07914">
    <property type="entry name" value="DUF1679"/>
    <property type="match status" value="1"/>
</dbReference>
<dbReference type="SUPFAM" id="SSF56112">
    <property type="entry name" value="Protein kinase-like (PK-like)"/>
    <property type="match status" value="1"/>
</dbReference>
<protein>
    <recommendedName>
        <fullName evidence="1">CHK kinase-like domain-containing protein</fullName>
    </recommendedName>
</protein>
<dbReference type="InterPro" id="IPR052961">
    <property type="entry name" value="Oxido-Kinase-like_Enzymes"/>
</dbReference>
<dbReference type="PANTHER" id="PTHR23020">
    <property type="entry name" value="UNCHARACTERIZED NUCLEAR HORMONE RECEPTOR-RELATED"/>
    <property type="match status" value="1"/>
</dbReference>
<dbReference type="PANTHER" id="PTHR23020:SF41">
    <property type="entry name" value="AMINOGLYCOSIDE PHOSPHOTRANSFERASE DOMAIN-CONTAINING PROTEIN"/>
    <property type="match status" value="1"/>
</dbReference>
<comment type="caution">
    <text evidence="2">The sequence shown here is derived from an EMBL/GenBank/DDBJ whole genome shotgun (WGS) entry which is preliminary data.</text>
</comment>
<dbReference type="InterPro" id="IPR012877">
    <property type="entry name" value="Dhs-27"/>
</dbReference>
<evidence type="ECO:0000313" key="3">
    <source>
        <dbReference type="Proteomes" id="UP001328107"/>
    </source>
</evidence>
<name>A0AAN5IG25_9BILA</name>
<gene>
    <name evidence="2" type="ORF">PMAYCL1PPCAC_33195</name>
</gene>
<dbReference type="InterPro" id="IPR011009">
    <property type="entry name" value="Kinase-like_dom_sf"/>
</dbReference>
<dbReference type="AlphaFoldDB" id="A0AAN5IG25"/>
<keyword evidence="3" id="KW-1185">Reference proteome</keyword>
<accession>A0AAN5IG25</accession>